<comment type="caution">
    <text evidence="3">The sequence shown here is derived from an EMBL/GenBank/DDBJ whole genome shotgun (WGS) entry which is preliminary data.</text>
</comment>
<feature type="region of interest" description="Disordered" evidence="1">
    <location>
        <begin position="31"/>
        <end position="60"/>
    </location>
</feature>
<dbReference type="InterPro" id="IPR007343">
    <property type="entry name" value="Uncharacterised_pept_Zn_put"/>
</dbReference>
<dbReference type="EMBL" id="JASCTH010000009">
    <property type="protein sequence ID" value="MDI6100144.1"/>
    <property type="molecule type" value="Genomic_DNA"/>
</dbReference>
<dbReference type="Proteomes" id="UP001241758">
    <property type="component" value="Unassembled WGS sequence"/>
</dbReference>
<keyword evidence="4" id="KW-1185">Reference proteome</keyword>
<evidence type="ECO:0000256" key="1">
    <source>
        <dbReference type="SAM" id="MobiDB-lite"/>
    </source>
</evidence>
<name>A0ABT6WK93_9ACTN</name>
<feature type="chain" id="PRO_5046155401" evidence="2">
    <location>
        <begin position="22"/>
        <end position="239"/>
    </location>
</feature>
<accession>A0ABT6WK93</accession>
<dbReference type="Pfam" id="PF04228">
    <property type="entry name" value="Zn_peptidase"/>
    <property type="match status" value="1"/>
</dbReference>
<proteinExistence type="predicted"/>
<evidence type="ECO:0000313" key="3">
    <source>
        <dbReference type="EMBL" id="MDI6100144.1"/>
    </source>
</evidence>
<gene>
    <name evidence="3" type="ORF">QLQ12_16190</name>
</gene>
<feature type="signal peptide" evidence="2">
    <location>
        <begin position="1"/>
        <end position="21"/>
    </location>
</feature>
<evidence type="ECO:0000313" key="4">
    <source>
        <dbReference type="Proteomes" id="UP001241758"/>
    </source>
</evidence>
<sequence length="239" mass="25642">MRSRPAPLPALLAALSAVLLAGACLPVRQQQQAGPGRSVTPAASRSTDQGPEGTDTPEEFARDMRASQNVAERYWASRLGSGFQPVQQVIPYERDGEVSCGGQPLPRNNAVYCSAGDFIAYDVNWAFAAFQQIGDSFVYYLLGHEYAHGIQARLGIRKEFTIEQELQADCMAGAFIGDQARDGALRMDDGDTQELADGLVAVGDDPGQPWFAPGAHGSPAQRFQAFADGYEQSLTPCGL</sequence>
<dbReference type="RefSeq" id="WP_282760753.1">
    <property type="nucleotide sequence ID" value="NZ_JASCTH010000009.1"/>
</dbReference>
<evidence type="ECO:0000256" key="2">
    <source>
        <dbReference type="SAM" id="SignalP"/>
    </source>
</evidence>
<reference evidence="3 4" key="1">
    <citation type="submission" date="2023-05" db="EMBL/GenBank/DDBJ databases">
        <title>Actinoplanes sp. NEAU-A12 genome sequencing.</title>
        <authorList>
            <person name="Wang Z.-S."/>
        </authorList>
    </citation>
    <scope>NUCLEOTIDE SEQUENCE [LARGE SCALE GENOMIC DNA]</scope>
    <source>
        <strain evidence="3 4">NEAU-A12</strain>
    </source>
</reference>
<keyword evidence="2" id="KW-0732">Signal</keyword>
<organism evidence="3 4">
    <name type="scientific">Actinoplanes sandaracinus</name>
    <dbReference type="NCBI Taxonomy" id="3045177"/>
    <lineage>
        <taxon>Bacteria</taxon>
        <taxon>Bacillati</taxon>
        <taxon>Actinomycetota</taxon>
        <taxon>Actinomycetes</taxon>
        <taxon>Micromonosporales</taxon>
        <taxon>Micromonosporaceae</taxon>
        <taxon>Actinoplanes</taxon>
    </lineage>
</organism>
<dbReference type="PROSITE" id="PS51257">
    <property type="entry name" value="PROKAR_LIPOPROTEIN"/>
    <property type="match status" value="1"/>
</dbReference>
<protein>
    <submittedName>
        <fullName evidence="3">Neutral zinc metallopeptidase</fullName>
    </submittedName>
</protein>